<evidence type="ECO:0000313" key="2">
    <source>
        <dbReference type="Proteomes" id="UP001186974"/>
    </source>
</evidence>
<dbReference type="EMBL" id="JAWDJW010000304">
    <property type="protein sequence ID" value="KAK3081043.1"/>
    <property type="molecule type" value="Genomic_DNA"/>
</dbReference>
<keyword evidence="2" id="KW-1185">Reference proteome</keyword>
<sequence>MATILELSDIISSRTKLIHDELQASGRPQPTFDVIQDPDAITLDGELQQAQKELRDAAQKLSDLVAGPSNLLLEQLFSFHDPAVMRVLYTFKIPQAVPLTGSISFDDLSAKVGIEVSRLRRILRYAYSLRIFQEPEPEHVSHTQLSCELATAQPSIDMLGHMVDEEYPTGLNLAQALSRWPGESGPTNTAYNIAFETDQPWFKWIGTEPHRAVRFAGAMGFLSTRGINAIDLMLQRFDWTANCKTFVDVGGSRGHVAMAILRAFPSIQHGLVQDLPEIVAQMPKDAQPADLEGRLDFAAQSFLEPQPVRDADVYFFRYIFHDYSDAVCVQILDNLVPSMRKGSRLVINDFIVPALGTGCAIDERYTRQMDIHMLEFMASKERTVDDWRELVESGSKGMLKLESARVATLSFVKES</sequence>
<comment type="caution">
    <text evidence="1">The sequence shown here is derived from an EMBL/GenBank/DDBJ whole genome shotgun (WGS) entry which is preliminary data.</text>
</comment>
<proteinExistence type="predicted"/>
<dbReference type="Proteomes" id="UP001186974">
    <property type="component" value="Unassembled WGS sequence"/>
</dbReference>
<evidence type="ECO:0000313" key="1">
    <source>
        <dbReference type="EMBL" id="KAK3081043.1"/>
    </source>
</evidence>
<gene>
    <name evidence="1" type="ORF">LTS18_010777</name>
</gene>
<accession>A0ACC3DWT3</accession>
<organism evidence="1 2">
    <name type="scientific">Coniosporium uncinatum</name>
    <dbReference type="NCBI Taxonomy" id="93489"/>
    <lineage>
        <taxon>Eukaryota</taxon>
        <taxon>Fungi</taxon>
        <taxon>Dikarya</taxon>
        <taxon>Ascomycota</taxon>
        <taxon>Pezizomycotina</taxon>
        <taxon>Dothideomycetes</taxon>
        <taxon>Dothideomycetes incertae sedis</taxon>
        <taxon>Coniosporium</taxon>
    </lineage>
</organism>
<protein>
    <submittedName>
        <fullName evidence="1">Uncharacterized protein</fullName>
    </submittedName>
</protein>
<reference evidence="1" key="1">
    <citation type="submission" date="2024-09" db="EMBL/GenBank/DDBJ databases">
        <title>Black Yeasts Isolated from many extreme environments.</title>
        <authorList>
            <person name="Coleine C."/>
            <person name="Stajich J.E."/>
            <person name="Selbmann L."/>
        </authorList>
    </citation>
    <scope>NUCLEOTIDE SEQUENCE</scope>
    <source>
        <strain evidence="1">CCFEE 5737</strain>
    </source>
</reference>
<name>A0ACC3DWT3_9PEZI</name>